<evidence type="ECO:0000259" key="1">
    <source>
        <dbReference type="Pfam" id="PF12146"/>
    </source>
</evidence>
<proteinExistence type="predicted"/>
<dbReference type="Proteomes" id="UP000199588">
    <property type="component" value="Unassembled WGS sequence"/>
</dbReference>
<organism evidence="2 3">
    <name type="scientific">Basfia succiniciproducens</name>
    <dbReference type="NCBI Taxonomy" id="653940"/>
    <lineage>
        <taxon>Bacteria</taxon>
        <taxon>Pseudomonadati</taxon>
        <taxon>Pseudomonadota</taxon>
        <taxon>Gammaproteobacteria</taxon>
        <taxon>Pasteurellales</taxon>
        <taxon>Pasteurellaceae</taxon>
        <taxon>Basfia</taxon>
    </lineage>
</organism>
<evidence type="ECO:0000313" key="2">
    <source>
        <dbReference type="EMBL" id="SCY03897.1"/>
    </source>
</evidence>
<dbReference type="Pfam" id="PF12146">
    <property type="entry name" value="Hydrolase_4"/>
    <property type="match status" value="1"/>
</dbReference>
<name>A0A1G5CNK4_9PAST</name>
<comment type="caution">
    <text evidence="2">The sequence shown here is derived from an EMBL/GenBank/DDBJ whole genome shotgun (WGS) entry which is preliminary data.</text>
</comment>
<keyword evidence="3" id="KW-1185">Reference proteome</keyword>
<evidence type="ECO:0000313" key="3">
    <source>
        <dbReference type="Proteomes" id="UP000199588"/>
    </source>
</evidence>
<sequence length="316" mass="37052">MLNREPKFSNFALTELLPFAERCPLNYIKGKNNIKIAYRHFKHEHDGNDRLLVLVNGRAENLLKWTEVAYDFYHQGYDVLSFDHRGQGYSDRLLKNRDKGYIDEFRYYTDDMAAVIDEAYSYRQYSSCHLVAHSLGALISTYYLANYDHHIKSAVLSAPFYGLQLHRPFIDQIIINLMILFGQGKRYVPGKEGYKPANLNNNELSFCKTRMKWMNRINRNHPAIHLGGPTFRWVHLCLNAIKGLPKIIPRIEIPILILHSDKEKIVNNKNLQKLTALFQHVQVEEIQNAKHEILFERDALRARAIQRISKFFTDFK</sequence>
<protein>
    <submittedName>
        <fullName evidence="2">Lysophospholipase</fullName>
    </submittedName>
</protein>
<dbReference type="EMBL" id="FMUQ01000009">
    <property type="protein sequence ID" value="SCY03897.1"/>
    <property type="molecule type" value="Genomic_DNA"/>
</dbReference>
<dbReference type="Gene3D" id="3.40.50.1820">
    <property type="entry name" value="alpha/beta hydrolase"/>
    <property type="match status" value="1"/>
</dbReference>
<dbReference type="InterPro" id="IPR029058">
    <property type="entry name" value="AB_hydrolase_fold"/>
</dbReference>
<dbReference type="InterPro" id="IPR051044">
    <property type="entry name" value="MAG_DAG_Lipase"/>
</dbReference>
<reference evidence="2 3" key="1">
    <citation type="submission" date="2016-10" db="EMBL/GenBank/DDBJ databases">
        <authorList>
            <person name="Varghese N."/>
            <person name="Submissions S."/>
        </authorList>
    </citation>
    <scope>NUCLEOTIDE SEQUENCE [LARGE SCALE GENOMIC DNA]</scope>
    <source>
        <strain evidence="2 3">DSM 22022</strain>
    </source>
</reference>
<dbReference type="InterPro" id="IPR022742">
    <property type="entry name" value="Hydrolase_4"/>
</dbReference>
<gene>
    <name evidence="2" type="ORF">SAMN02910354_01247</name>
</gene>
<dbReference type="PANTHER" id="PTHR11614">
    <property type="entry name" value="PHOSPHOLIPASE-RELATED"/>
    <property type="match status" value="1"/>
</dbReference>
<dbReference type="SUPFAM" id="SSF53474">
    <property type="entry name" value="alpha/beta-Hydrolases"/>
    <property type="match status" value="1"/>
</dbReference>
<dbReference type="RefSeq" id="WP_090655270.1">
    <property type="nucleotide sequence ID" value="NZ_CP015031.1"/>
</dbReference>
<accession>A0A1G5CNK4</accession>
<feature type="domain" description="Serine aminopeptidase S33" evidence="1">
    <location>
        <begin position="49"/>
        <end position="298"/>
    </location>
</feature>